<protein>
    <submittedName>
        <fullName evidence="2">Uncharacterized protein</fullName>
    </submittedName>
</protein>
<feature type="compositionally biased region" description="Basic and acidic residues" evidence="1">
    <location>
        <begin position="1"/>
        <end position="13"/>
    </location>
</feature>
<evidence type="ECO:0000313" key="3">
    <source>
        <dbReference type="Proteomes" id="UP000008544"/>
    </source>
</evidence>
<sequence length="136" mass="14523">MTEENNARHRDSEAPGIAKPVDSPEPLASGGRAPEPEAGFAGEPTPRQMDILVFLNLVGEADEGDIAYSLRLAPEELARVPAAFLDSPGEYVARRELEALARLGLVVGDGVTWELTGRGKDALQALERGQPHPKTS</sequence>
<gene>
    <name evidence="2" type="ordered locus">Daud_1864</name>
</gene>
<dbReference type="EMBL" id="CP000860">
    <property type="protein sequence ID" value="ACA60357.1"/>
    <property type="molecule type" value="Genomic_DNA"/>
</dbReference>
<dbReference type="KEGG" id="dau:Daud_1864"/>
<dbReference type="AlphaFoldDB" id="B1I5Q8"/>
<proteinExistence type="predicted"/>
<dbReference type="RefSeq" id="WP_012302933.1">
    <property type="nucleotide sequence ID" value="NC_010424.1"/>
</dbReference>
<organism evidence="2 3">
    <name type="scientific">Desulforudis audaxviator (strain MP104C)</name>
    <dbReference type="NCBI Taxonomy" id="477974"/>
    <lineage>
        <taxon>Bacteria</taxon>
        <taxon>Bacillati</taxon>
        <taxon>Bacillota</taxon>
        <taxon>Clostridia</taxon>
        <taxon>Thermoanaerobacterales</taxon>
        <taxon>Candidatus Desulforudaceae</taxon>
        <taxon>Candidatus Desulforudis</taxon>
    </lineage>
</organism>
<reference evidence="2 3" key="2">
    <citation type="journal article" date="2008" name="Science">
        <title>Environmental genomics reveals a single-species ecosystem deep within Earth.</title>
        <authorList>
            <person name="Chivian D."/>
            <person name="Brodie E.L."/>
            <person name="Alm E.J."/>
            <person name="Culley D.E."/>
            <person name="Dehal P.S."/>
            <person name="Desantis T.Z."/>
            <person name="Gihring T.M."/>
            <person name="Lapidus A."/>
            <person name="Lin L.H."/>
            <person name="Lowry S.R."/>
            <person name="Moser D.P."/>
            <person name="Richardson P.M."/>
            <person name="Southam G."/>
            <person name="Wanger G."/>
            <person name="Pratt L.M."/>
            <person name="Andersen G.L."/>
            <person name="Hazen T.C."/>
            <person name="Brockman F.J."/>
            <person name="Arkin A.P."/>
            <person name="Onstott T.C."/>
        </authorList>
    </citation>
    <scope>NUCLEOTIDE SEQUENCE [LARGE SCALE GENOMIC DNA]</scope>
    <source>
        <strain evidence="2 3">MP104C</strain>
    </source>
</reference>
<dbReference type="HOGENOM" id="CLU_1872063_0_0_9"/>
<reference evidence="3" key="1">
    <citation type="submission" date="2007-10" db="EMBL/GenBank/DDBJ databases">
        <title>Complete sequence of chromosome of Desulforudis audaxviator MP104C.</title>
        <authorList>
            <person name="Copeland A."/>
            <person name="Lucas S."/>
            <person name="Lapidus A."/>
            <person name="Barry K."/>
            <person name="Glavina del Rio T."/>
            <person name="Dalin E."/>
            <person name="Tice H."/>
            <person name="Bruce D."/>
            <person name="Pitluck S."/>
            <person name="Lowry S.R."/>
            <person name="Larimer F."/>
            <person name="Land M.L."/>
            <person name="Hauser L."/>
            <person name="Kyrpides N."/>
            <person name="Ivanova N.N."/>
            <person name="Richardson P."/>
        </authorList>
    </citation>
    <scope>NUCLEOTIDE SEQUENCE [LARGE SCALE GENOMIC DNA]</scope>
    <source>
        <strain evidence="3">MP104C</strain>
    </source>
</reference>
<keyword evidence="3" id="KW-1185">Reference proteome</keyword>
<name>B1I5Q8_DESAP</name>
<evidence type="ECO:0000256" key="1">
    <source>
        <dbReference type="SAM" id="MobiDB-lite"/>
    </source>
</evidence>
<accession>B1I5Q8</accession>
<evidence type="ECO:0000313" key="2">
    <source>
        <dbReference type="EMBL" id="ACA60357.1"/>
    </source>
</evidence>
<feature type="region of interest" description="Disordered" evidence="1">
    <location>
        <begin position="1"/>
        <end position="45"/>
    </location>
</feature>
<dbReference type="Proteomes" id="UP000008544">
    <property type="component" value="Chromosome"/>
</dbReference>
<dbReference type="STRING" id="477974.Daud_1864"/>